<dbReference type="CDD" id="cd06582">
    <property type="entry name" value="TM_PBP1_LivH_like"/>
    <property type="match status" value="1"/>
</dbReference>
<comment type="similarity">
    <text evidence="8">Belongs to the binding-protein-dependent transport system permease family. LivHM subfamily.</text>
</comment>
<organism evidence="10 11">
    <name type="scientific">Candidatus Desulfacyla euxinica</name>
    <dbReference type="NCBI Taxonomy" id="2841693"/>
    <lineage>
        <taxon>Bacteria</taxon>
        <taxon>Deltaproteobacteria</taxon>
        <taxon>Candidatus Desulfacyla</taxon>
    </lineage>
</organism>
<protein>
    <submittedName>
        <fullName evidence="10">Branched-chain amino acid ABC transporter permease</fullName>
    </submittedName>
</protein>
<evidence type="ECO:0000313" key="11">
    <source>
        <dbReference type="Proteomes" id="UP000650524"/>
    </source>
</evidence>
<evidence type="ECO:0000256" key="9">
    <source>
        <dbReference type="SAM" id="Phobius"/>
    </source>
</evidence>
<feature type="transmembrane region" description="Helical" evidence="9">
    <location>
        <begin position="12"/>
        <end position="33"/>
    </location>
</feature>
<keyword evidence="5" id="KW-0029">Amino-acid transport</keyword>
<keyword evidence="2" id="KW-0813">Transport</keyword>
<dbReference type="GO" id="GO:0006865">
    <property type="term" value="P:amino acid transport"/>
    <property type="evidence" value="ECO:0007669"/>
    <property type="project" value="UniProtKB-KW"/>
</dbReference>
<dbReference type="Proteomes" id="UP000650524">
    <property type="component" value="Unassembled WGS sequence"/>
</dbReference>
<dbReference type="GO" id="GO:0022857">
    <property type="term" value="F:transmembrane transporter activity"/>
    <property type="evidence" value="ECO:0007669"/>
    <property type="project" value="InterPro"/>
</dbReference>
<evidence type="ECO:0000256" key="4">
    <source>
        <dbReference type="ARBA" id="ARBA00022692"/>
    </source>
</evidence>
<keyword evidence="6 9" id="KW-1133">Transmembrane helix</keyword>
<dbReference type="EMBL" id="JACNJD010000277">
    <property type="protein sequence ID" value="MBC8178376.1"/>
    <property type="molecule type" value="Genomic_DNA"/>
</dbReference>
<accession>A0A8J6N176</accession>
<dbReference type="PANTHER" id="PTHR11795">
    <property type="entry name" value="BRANCHED-CHAIN AMINO ACID TRANSPORT SYSTEM PERMEASE PROTEIN LIVH"/>
    <property type="match status" value="1"/>
</dbReference>
<evidence type="ECO:0000256" key="1">
    <source>
        <dbReference type="ARBA" id="ARBA00004651"/>
    </source>
</evidence>
<gene>
    <name evidence="10" type="ORF">H8E19_13300</name>
</gene>
<dbReference type="InterPro" id="IPR052157">
    <property type="entry name" value="BCAA_transport_permease"/>
</dbReference>
<evidence type="ECO:0000256" key="2">
    <source>
        <dbReference type="ARBA" id="ARBA00022448"/>
    </source>
</evidence>
<evidence type="ECO:0000313" key="10">
    <source>
        <dbReference type="EMBL" id="MBC8178376.1"/>
    </source>
</evidence>
<reference evidence="10 11" key="1">
    <citation type="submission" date="2020-08" db="EMBL/GenBank/DDBJ databases">
        <title>Bridging the membrane lipid divide: bacteria of the FCB group superphylum have the potential to synthesize archaeal ether lipids.</title>
        <authorList>
            <person name="Villanueva L."/>
            <person name="Von Meijenfeldt F.A.B."/>
            <person name="Westbye A.B."/>
            <person name="Yadav S."/>
            <person name="Hopmans E.C."/>
            <person name="Dutilh B.E."/>
            <person name="Sinninghe Damste J.S."/>
        </authorList>
    </citation>
    <scope>NUCLEOTIDE SEQUENCE [LARGE SCALE GENOMIC DNA]</scope>
    <source>
        <strain evidence="10">NIOZ-UU27</strain>
    </source>
</reference>
<evidence type="ECO:0000256" key="8">
    <source>
        <dbReference type="ARBA" id="ARBA00037998"/>
    </source>
</evidence>
<dbReference type="AlphaFoldDB" id="A0A8J6N176"/>
<keyword evidence="3" id="KW-1003">Cell membrane</keyword>
<dbReference type="PANTHER" id="PTHR11795:SF450">
    <property type="entry name" value="ABC TRANSPORTER PERMEASE PROTEIN"/>
    <property type="match status" value="1"/>
</dbReference>
<feature type="transmembrane region" description="Helical" evidence="9">
    <location>
        <begin position="65"/>
        <end position="87"/>
    </location>
</feature>
<comment type="subcellular location">
    <subcellularLocation>
        <location evidence="1">Cell membrane</location>
        <topology evidence="1">Multi-pass membrane protein</topology>
    </subcellularLocation>
</comment>
<name>A0A8J6N176_9DELT</name>
<evidence type="ECO:0000256" key="5">
    <source>
        <dbReference type="ARBA" id="ARBA00022970"/>
    </source>
</evidence>
<keyword evidence="4 9" id="KW-0812">Transmembrane</keyword>
<feature type="transmembrane region" description="Helical" evidence="9">
    <location>
        <begin position="141"/>
        <end position="165"/>
    </location>
</feature>
<evidence type="ECO:0000256" key="7">
    <source>
        <dbReference type="ARBA" id="ARBA00023136"/>
    </source>
</evidence>
<comment type="caution">
    <text evidence="10">The sequence shown here is derived from an EMBL/GenBank/DDBJ whole genome shotgun (WGS) entry which is preliminary data.</text>
</comment>
<feature type="transmembrane region" description="Helical" evidence="9">
    <location>
        <begin position="40"/>
        <end position="59"/>
    </location>
</feature>
<feature type="transmembrane region" description="Helical" evidence="9">
    <location>
        <begin position="99"/>
        <end position="121"/>
    </location>
</feature>
<dbReference type="GO" id="GO:0005886">
    <property type="term" value="C:plasma membrane"/>
    <property type="evidence" value="ECO:0007669"/>
    <property type="project" value="UniProtKB-SubCell"/>
</dbReference>
<proteinExistence type="inferred from homology"/>
<feature type="transmembrane region" description="Helical" evidence="9">
    <location>
        <begin position="268"/>
        <end position="287"/>
    </location>
</feature>
<evidence type="ECO:0000256" key="6">
    <source>
        <dbReference type="ARBA" id="ARBA00022989"/>
    </source>
</evidence>
<sequence>MDSISLGSQVVQYIFTGLTVGAIYALVALGFNIIYNVTEVINFAQGEFVVWGGLILAVLAESLGIPLFFSFFISVGLVSLVGTVIYWTGIRPLRQPTILTMIMATIAISIILKGLAMFIWGKDPYAVQPFVEAPPVTLWGAYIQAQTFWVLGISVALVVALTLFYQHTLTGKAMRACADNPGAAGLVGISSGRMILFSFALSAALGAVGGAIITPITLMEYDRGAMLALKGFGAAILGGLGNFYGAVAAGFLLGLLESFATGFISSSYKDAIALIVLLGVLFARPQGLMGSSLQGDE</sequence>
<evidence type="ECO:0000256" key="3">
    <source>
        <dbReference type="ARBA" id="ARBA00022475"/>
    </source>
</evidence>
<feature type="transmembrane region" description="Helical" evidence="9">
    <location>
        <begin position="231"/>
        <end position="256"/>
    </location>
</feature>
<keyword evidence="7 9" id="KW-0472">Membrane</keyword>
<dbReference type="InterPro" id="IPR001851">
    <property type="entry name" value="ABC_transp_permease"/>
</dbReference>
<dbReference type="Pfam" id="PF02653">
    <property type="entry name" value="BPD_transp_2"/>
    <property type="match status" value="1"/>
</dbReference>
<feature type="transmembrane region" description="Helical" evidence="9">
    <location>
        <begin position="195"/>
        <end position="219"/>
    </location>
</feature>